<dbReference type="PANTHER" id="PTHR33055:SF15">
    <property type="entry name" value="TRANSPOSASE-RELATED"/>
    <property type="match status" value="1"/>
</dbReference>
<dbReference type="GO" id="GO:0003677">
    <property type="term" value="F:DNA binding"/>
    <property type="evidence" value="ECO:0007669"/>
    <property type="project" value="InterPro"/>
</dbReference>
<feature type="domain" description="Transposase IS110-like N-terminal" evidence="1">
    <location>
        <begin position="4"/>
        <end position="161"/>
    </location>
</feature>
<evidence type="ECO:0000313" key="4">
    <source>
        <dbReference type="Proteomes" id="UP000051035"/>
    </source>
</evidence>
<organism evidence="3 4">
    <name type="scientific">candidate division TA06 bacterium SM1_40</name>
    <dbReference type="NCBI Taxonomy" id="1703773"/>
    <lineage>
        <taxon>Bacteria</taxon>
        <taxon>Bacteria division TA06</taxon>
    </lineage>
</organism>
<evidence type="ECO:0000259" key="1">
    <source>
        <dbReference type="Pfam" id="PF01548"/>
    </source>
</evidence>
<comment type="caution">
    <text evidence="3">The sequence shown here is derived from an EMBL/GenBank/DDBJ whole genome shotgun (WGS) entry which is preliminary data.</text>
</comment>
<accession>A0A0S8JGS5</accession>
<dbReference type="PANTHER" id="PTHR33055">
    <property type="entry name" value="TRANSPOSASE FOR INSERTION SEQUENCE ELEMENT IS1111A"/>
    <property type="match status" value="1"/>
</dbReference>
<dbReference type="Proteomes" id="UP000051035">
    <property type="component" value="Unassembled WGS sequence"/>
</dbReference>
<dbReference type="NCBIfam" id="NF033542">
    <property type="entry name" value="transpos_IS110"/>
    <property type="match status" value="1"/>
</dbReference>
<name>A0A0S8JGS5_UNCT6</name>
<proteinExistence type="predicted"/>
<evidence type="ECO:0000259" key="2">
    <source>
        <dbReference type="Pfam" id="PF02371"/>
    </source>
</evidence>
<dbReference type="Pfam" id="PF01548">
    <property type="entry name" value="DEDD_Tnp_IS110"/>
    <property type="match status" value="1"/>
</dbReference>
<dbReference type="Pfam" id="PF02371">
    <property type="entry name" value="Transposase_20"/>
    <property type="match status" value="1"/>
</dbReference>
<dbReference type="InterPro" id="IPR002525">
    <property type="entry name" value="Transp_IS110-like_N"/>
</dbReference>
<dbReference type="AlphaFoldDB" id="A0A0S8JGS5"/>
<evidence type="ECO:0000313" key="3">
    <source>
        <dbReference type="EMBL" id="KPL08943.1"/>
    </source>
</evidence>
<dbReference type="EMBL" id="LJVA01000095">
    <property type="protein sequence ID" value="KPL08943.1"/>
    <property type="molecule type" value="Genomic_DNA"/>
</dbReference>
<reference evidence="3 4" key="1">
    <citation type="journal article" date="2015" name="Microbiome">
        <title>Genomic resolution of linkages in carbon, nitrogen, and sulfur cycling among widespread estuary sediment bacteria.</title>
        <authorList>
            <person name="Baker B.J."/>
            <person name="Lazar C.S."/>
            <person name="Teske A.P."/>
            <person name="Dick G.J."/>
        </authorList>
    </citation>
    <scope>NUCLEOTIDE SEQUENCE [LARGE SCALE GENOMIC DNA]</scope>
    <source>
        <strain evidence="3">SM1_40</strain>
    </source>
</reference>
<dbReference type="InterPro" id="IPR047650">
    <property type="entry name" value="Transpos_IS110"/>
</dbReference>
<dbReference type="GO" id="GO:0006313">
    <property type="term" value="P:DNA transposition"/>
    <property type="evidence" value="ECO:0007669"/>
    <property type="project" value="InterPro"/>
</dbReference>
<protein>
    <submittedName>
        <fullName evidence="3">Uncharacterized protein</fullName>
    </submittedName>
</protein>
<sequence length="402" mass="44786">MWTLGIDIAKRRHNATLLDAEGKVVFRNFSFAHSHQGVNGFAAKLAATGQSPAGILIGMEATGHYWMVLFQRLTELGYKVLVINPIVTAARRNVTIRGSKTDAVDSYLIAQLLREDSLSVSAIPEENIRHLRDLTRLRFECAQAVIAEKQRLVALLDLVFPEYAQHFSDIFGATSREVLAQFPTAQMLAKVDIRRLTRVLREASRGRMGRPHAERLRRAARTSFALTGDTDSLALEVRFIVERINLLLDQIAELTERLAQLLPAEQKLLQSIPGLGKVWAPTVLAEVLPVFHPELKTGARKLVAAAGIDPRLRESGESSGKTRMSKRGSKYLRTAIIQAAESAVFTARDPLFKGVYERQRARGKHHTVALSHVAHKMLHVIFSVLKNRQPYTPHIAAAEDSH</sequence>
<dbReference type="InterPro" id="IPR003346">
    <property type="entry name" value="Transposase_20"/>
</dbReference>
<dbReference type="GO" id="GO:0004803">
    <property type="term" value="F:transposase activity"/>
    <property type="evidence" value="ECO:0007669"/>
    <property type="project" value="InterPro"/>
</dbReference>
<feature type="domain" description="Transposase IS116/IS110/IS902 C-terminal" evidence="2">
    <location>
        <begin position="267"/>
        <end position="356"/>
    </location>
</feature>
<gene>
    <name evidence="3" type="ORF">AMJ71_07730</name>
</gene>